<comment type="caution">
    <text evidence="1">The sequence shown here is derived from an EMBL/GenBank/DDBJ whole genome shotgun (WGS) entry which is preliminary data.</text>
</comment>
<proteinExistence type="predicted"/>
<dbReference type="Proteomes" id="UP000289437">
    <property type="component" value="Unassembled WGS sequence"/>
</dbReference>
<protein>
    <submittedName>
        <fullName evidence="1">Uncharacterized protein</fullName>
    </submittedName>
</protein>
<evidence type="ECO:0000313" key="2">
    <source>
        <dbReference type="Proteomes" id="UP000289437"/>
    </source>
</evidence>
<sequence>MESAVEAMKALPWVALQEMKGNATVLQKLEEAENLLKSLRRALAKE</sequence>
<dbReference type="AlphaFoldDB" id="A0A4Q0SWW2"/>
<reference evidence="2" key="2">
    <citation type="submission" date="2019-02" db="EMBL/GenBank/DDBJ databases">
        <title>Granulicella sibirica sp. nov., a psychrotolerant acidobacterium isolated from an organic soil layer in forested tundra, West Siberia.</title>
        <authorList>
            <person name="Oshkin I.Y."/>
            <person name="Kulichevskaya I.S."/>
            <person name="Rijpstra W.I.C."/>
            <person name="Sinninghe Damste J.S."/>
            <person name="Rakitin A.L."/>
            <person name="Ravin N.V."/>
            <person name="Dedysh S.N."/>
        </authorList>
    </citation>
    <scope>NUCLEOTIDE SEQUENCE [LARGE SCALE GENOMIC DNA]</scope>
    <source>
        <strain evidence="2">AF10</strain>
    </source>
</reference>
<keyword evidence="2" id="KW-1185">Reference proteome</keyword>
<gene>
    <name evidence="1" type="ORF">GRAN_4736</name>
</gene>
<dbReference type="EMBL" id="RDSM01000004">
    <property type="protein sequence ID" value="RXH54440.1"/>
    <property type="molecule type" value="Genomic_DNA"/>
</dbReference>
<organism evidence="1 2">
    <name type="scientific">Granulicella sibirica</name>
    <dbReference type="NCBI Taxonomy" id="2479048"/>
    <lineage>
        <taxon>Bacteria</taxon>
        <taxon>Pseudomonadati</taxon>
        <taxon>Acidobacteriota</taxon>
        <taxon>Terriglobia</taxon>
        <taxon>Terriglobales</taxon>
        <taxon>Acidobacteriaceae</taxon>
        <taxon>Granulicella</taxon>
    </lineage>
</organism>
<accession>A0A4Q0SWW2</accession>
<evidence type="ECO:0000313" key="1">
    <source>
        <dbReference type="EMBL" id="RXH54440.1"/>
    </source>
</evidence>
<reference evidence="1 2" key="1">
    <citation type="submission" date="2018-11" db="EMBL/GenBank/DDBJ databases">
        <authorList>
            <person name="Mardanov A.V."/>
            <person name="Ravin N.V."/>
            <person name="Dedysh S.N."/>
        </authorList>
    </citation>
    <scope>NUCLEOTIDE SEQUENCE [LARGE SCALE GENOMIC DNA]</scope>
    <source>
        <strain evidence="1 2">AF10</strain>
    </source>
</reference>
<name>A0A4Q0SWW2_9BACT</name>